<dbReference type="PATRIC" id="fig|213810.4.peg.1614"/>
<protein>
    <recommendedName>
        <fullName evidence="5">tRNA_anti-like</fullName>
    </recommendedName>
</protein>
<dbReference type="KEGG" id="rch:RUM_17390"/>
<keyword evidence="2" id="KW-0812">Transmembrane</keyword>
<feature type="transmembrane region" description="Helical" evidence="2">
    <location>
        <begin position="37"/>
        <end position="55"/>
    </location>
</feature>
<keyword evidence="2" id="KW-0472">Membrane</keyword>
<dbReference type="BioCyc" id="RCHA213810:RUM_RS08450-MONOMER"/>
<name>D4LDW0_RUMC1</name>
<proteinExistence type="predicted"/>
<sequence>MAQSQLKRCQYCKNSIYSGAKVCPICGKSQGMSTGKVVLGCLLGIVLIPVIGTAIKSTMEGYQEAKNKAENPSNSYTSHVVSSSTSQKSQEEIEKEYKLECRPVTYEQIMRETDMMKGQYVTITGKVSQVMPDGILRVDLTKSEYGFYSDSIVVHYSSSDAGFNVIEGDIITAWGISNGAERFTSTVLGNEREIEVAAINAKYIELEETNNGNE</sequence>
<keyword evidence="2" id="KW-1133">Transmembrane helix</keyword>
<dbReference type="EMBL" id="FP929052">
    <property type="protein sequence ID" value="CBL17805.1"/>
    <property type="molecule type" value="Genomic_DNA"/>
</dbReference>
<dbReference type="GeneID" id="83156433"/>
<organism evidence="3 4">
    <name type="scientific">Ruminococcus champanellensis (strain DSM 18848 / JCM 17042 / KCTC 15320 / 18P13)</name>
    <dbReference type="NCBI Taxonomy" id="213810"/>
    <lineage>
        <taxon>Bacteria</taxon>
        <taxon>Bacillati</taxon>
        <taxon>Bacillota</taxon>
        <taxon>Clostridia</taxon>
        <taxon>Eubacteriales</taxon>
        <taxon>Oscillospiraceae</taxon>
        <taxon>Ruminococcus</taxon>
    </lineage>
</organism>
<evidence type="ECO:0000256" key="2">
    <source>
        <dbReference type="SAM" id="Phobius"/>
    </source>
</evidence>
<dbReference type="HOGENOM" id="CLU_1288089_0_0_9"/>
<feature type="compositionally biased region" description="Low complexity" evidence="1">
    <location>
        <begin position="73"/>
        <end position="88"/>
    </location>
</feature>
<reference evidence="3" key="1">
    <citation type="submission" date="2010-03" db="EMBL/GenBank/DDBJ databases">
        <title>The genome sequence of Ruminococcus sp. 18P13.</title>
        <authorList>
            <consortium name="metaHIT consortium -- http://www.metahit.eu/"/>
            <person name="Pajon A."/>
            <person name="Turner K."/>
            <person name="Parkhill J."/>
            <person name="Bernalier A."/>
        </authorList>
    </citation>
    <scope>NUCLEOTIDE SEQUENCE [LARGE SCALE GENOMIC DNA]</scope>
    <source>
        <strain evidence="3">Type strain: 18P13</strain>
    </source>
</reference>
<dbReference type="RefSeq" id="WP_015558711.1">
    <property type="nucleotide sequence ID" value="NC_021039.1"/>
</dbReference>
<evidence type="ECO:0000313" key="4">
    <source>
        <dbReference type="Proteomes" id="UP000007054"/>
    </source>
</evidence>
<feature type="region of interest" description="Disordered" evidence="1">
    <location>
        <begin position="66"/>
        <end position="94"/>
    </location>
</feature>
<evidence type="ECO:0000256" key="1">
    <source>
        <dbReference type="SAM" id="MobiDB-lite"/>
    </source>
</evidence>
<evidence type="ECO:0000313" key="3">
    <source>
        <dbReference type="EMBL" id="CBL17805.1"/>
    </source>
</evidence>
<dbReference type="AlphaFoldDB" id="D4LDW0"/>
<evidence type="ECO:0008006" key="5">
    <source>
        <dbReference type="Google" id="ProtNLM"/>
    </source>
</evidence>
<gene>
    <name evidence="3" type="ordered locus">RUM_17390</name>
</gene>
<reference evidence="3" key="2">
    <citation type="submission" date="2010-03" db="EMBL/GenBank/DDBJ databases">
        <authorList>
            <person name="Pajon A."/>
        </authorList>
    </citation>
    <scope>NUCLEOTIDE SEQUENCE</scope>
    <source>
        <strain evidence="3">Type strain: 18P13</strain>
    </source>
</reference>
<dbReference type="Proteomes" id="UP000007054">
    <property type="component" value="Chromosome"/>
</dbReference>
<accession>D4LDW0</accession>
<keyword evidence="4" id="KW-1185">Reference proteome</keyword>